<keyword evidence="3" id="KW-0805">Transcription regulation</keyword>
<evidence type="ECO:0000256" key="5">
    <source>
        <dbReference type="ARBA" id="ARBA00023242"/>
    </source>
</evidence>
<evidence type="ECO:0000259" key="7">
    <source>
        <dbReference type="PROSITE" id="PS51088"/>
    </source>
</evidence>
<dbReference type="GO" id="GO:0005667">
    <property type="term" value="C:transcription regulator complex"/>
    <property type="evidence" value="ECO:0007669"/>
    <property type="project" value="TreeGrafter"/>
</dbReference>
<sequence length="464" mass="52743">MTSYDFFASCSTPKRQRTSNERERLVEIPIEGPSRRKTPAYLDLNGCDFLSMSGSASLPFDSPTASQSFSKKENRSATYFPDFDNLQALLLPQANFNENFRSEVGFGIKSVPDNVLRPPQINRAELENVEIPFNLGTLEYHLKNVPQPPAVLAENLIRAEPIMNGSQNYFLEERWFNENIPKTTPESSSYPPLTSLSSSSDCNPITDFEASLDTFSSTSNFNLSPTHHENNNNKKKRCAEEALEDPTMKQLTHGDLNLMDSGSNLVDNDLKNLFIVPMLSLHVTNNLREAENIVNMIRCEATKRQLYSKDRDIWSEEASRAFDEAIRVIPRLGRAKILALTPEGRKPFGRNELIADYIYRRTGIVRHRKQVSSHIQVIKNSKKFEPLAELLDQVNQVTNMTFDQCSASWFGAYLSKDVLVLYPCTPEFPFPSRTLQHHSPPQNQDEFLTFLDEVALARHSKPFP</sequence>
<evidence type="ECO:0000313" key="8">
    <source>
        <dbReference type="EMBL" id="KAA1111332.1"/>
    </source>
</evidence>
<dbReference type="InterPro" id="IPR000818">
    <property type="entry name" value="TEA/ATTS_dom"/>
</dbReference>
<dbReference type="OMA" id="INMIRCE"/>
<gene>
    <name evidence="8" type="ORF">PGTUg99_005884</name>
</gene>
<dbReference type="PROSITE" id="PS51088">
    <property type="entry name" value="TEA_2"/>
    <property type="match status" value="1"/>
</dbReference>
<evidence type="ECO:0000256" key="6">
    <source>
        <dbReference type="PROSITE-ProRule" id="PRU00505"/>
    </source>
</evidence>
<evidence type="ECO:0000256" key="2">
    <source>
        <dbReference type="ARBA" id="ARBA00008421"/>
    </source>
</evidence>
<name>A0A5B0QDY8_PUCGR</name>
<comment type="caution">
    <text evidence="8">The sequence shown here is derived from an EMBL/GenBank/DDBJ whole genome shotgun (WGS) entry which is preliminary data.</text>
</comment>
<comment type="subcellular location">
    <subcellularLocation>
        <location evidence="1">Nucleus</location>
    </subcellularLocation>
</comment>
<dbReference type="GO" id="GO:0000981">
    <property type="term" value="F:DNA-binding transcription factor activity, RNA polymerase II-specific"/>
    <property type="evidence" value="ECO:0007669"/>
    <property type="project" value="TreeGrafter"/>
</dbReference>
<dbReference type="EMBL" id="VDEP01000288">
    <property type="protein sequence ID" value="KAA1111332.1"/>
    <property type="molecule type" value="Genomic_DNA"/>
</dbReference>
<dbReference type="Proteomes" id="UP000325313">
    <property type="component" value="Unassembled WGS sequence"/>
</dbReference>
<evidence type="ECO:0000313" key="9">
    <source>
        <dbReference type="Proteomes" id="UP000325313"/>
    </source>
</evidence>
<dbReference type="InterPro" id="IPR038096">
    <property type="entry name" value="TEA/ATTS_sf"/>
</dbReference>
<protein>
    <recommendedName>
        <fullName evidence="7">TEA domain-containing protein</fullName>
    </recommendedName>
</protein>
<dbReference type="InterPro" id="IPR050937">
    <property type="entry name" value="TEC1_TEAD_TF"/>
</dbReference>
<evidence type="ECO:0000256" key="4">
    <source>
        <dbReference type="ARBA" id="ARBA00023163"/>
    </source>
</evidence>
<organism evidence="8 9">
    <name type="scientific">Puccinia graminis f. sp. tritici</name>
    <dbReference type="NCBI Taxonomy" id="56615"/>
    <lineage>
        <taxon>Eukaryota</taxon>
        <taxon>Fungi</taxon>
        <taxon>Dikarya</taxon>
        <taxon>Basidiomycota</taxon>
        <taxon>Pucciniomycotina</taxon>
        <taxon>Pucciniomycetes</taxon>
        <taxon>Pucciniales</taxon>
        <taxon>Pucciniaceae</taxon>
        <taxon>Puccinia</taxon>
    </lineage>
</organism>
<keyword evidence="5" id="KW-0539">Nucleus</keyword>
<accession>A0A5B0QDY8</accession>
<proteinExistence type="inferred from homology"/>
<comment type="similarity">
    <text evidence="2">Belongs to the TEC1 family.</text>
</comment>
<dbReference type="PANTHER" id="PTHR11834:SF0">
    <property type="entry name" value="PROTEIN SCALLOPED"/>
    <property type="match status" value="1"/>
</dbReference>
<dbReference type="AlphaFoldDB" id="A0A5B0QDY8"/>
<dbReference type="GO" id="GO:0005634">
    <property type="term" value="C:nucleus"/>
    <property type="evidence" value="ECO:0007669"/>
    <property type="project" value="UniProtKB-SubCell"/>
</dbReference>
<dbReference type="Pfam" id="PF01285">
    <property type="entry name" value="TEA"/>
    <property type="match status" value="1"/>
</dbReference>
<evidence type="ECO:0000256" key="3">
    <source>
        <dbReference type="ARBA" id="ARBA00023015"/>
    </source>
</evidence>
<dbReference type="PANTHER" id="PTHR11834">
    <property type="entry name" value="TRANSCRIPTIONAL ENHANCER FACTOR TEF RELATED"/>
    <property type="match status" value="1"/>
</dbReference>
<dbReference type="Gene3D" id="6.10.20.40">
    <property type="entry name" value="TEA/ATTS domain"/>
    <property type="match status" value="1"/>
</dbReference>
<reference evidence="8 9" key="1">
    <citation type="submission" date="2019-05" db="EMBL/GenBank/DDBJ databases">
        <title>Emergence of the Ug99 lineage of the wheat stem rust pathogen through somatic hybridization.</title>
        <authorList>
            <person name="Li F."/>
            <person name="Upadhyaya N.M."/>
            <person name="Sperschneider J."/>
            <person name="Matny O."/>
            <person name="Nguyen-Phuc H."/>
            <person name="Mago R."/>
            <person name="Raley C."/>
            <person name="Miller M.E."/>
            <person name="Silverstein K.A.T."/>
            <person name="Henningsen E."/>
            <person name="Hirsch C.D."/>
            <person name="Visser B."/>
            <person name="Pretorius Z.A."/>
            <person name="Steffenson B.J."/>
            <person name="Schwessinger B."/>
            <person name="Dodds P.N."/>
            <person name="Figueroa M."/>
        </authorList>
    </citation>
    <scope>NUCLEOTIDE SEQUENCE [LARGE SCALE GENOMIC DNA]</scope>
    <source>
        <strain evidence="8 9">Ug99</strain>
    </source>
</reference>
<dbReference type="GO" id="GO:0000978">
    <property type="term" value="F:RNA polymerase II cis-regulatory region sequence-specific DNA binding"/>
    <property type="evidence" value="ECO:0007669"/>
    <property type="project" value="TreeGrafter"/>
</dbReference>
<evidence type="ECO:0000256" key="1">
    <source>
        <dbReference type="ARBA" id="ARBA00004123"/>
    </source>
</evidence>
<feature type="domain" description="TEA" evidence="7">
    <location>
        <begin position="307"/>
        <end position="385"/>
    </location>
</feature>
<keyword evidence="4" id="KW-0804">Transcription</keyword>
<dbReference type="SMART" id="SM00426">
    <property type="entry name" value="TEA"/>
    <property type="match status" value="1"/>
</dbReference>
<feature type="DNA-binding region" description="TEA" evidence="6">
    <location>
        <begin position="307"/>
        <end position="385"/>
    </location>
</feature>